<name>B8BA28_ORYSI</name>
<dbReference type="Proteomes" id="UP000007015">
    <property type="component" value="Chromosome 8"/>
</dbReference>
<evidence type="ECO:0000313" key="3">
    <source>
        <dbReference type="Proteomes" id="UP000007015"/>
    </source>
</evidence>
<evidence type="ECO:0000313" key="2">
    <source>
        <dbReference type="EMBL" id="EEC83463.1"/>
    </source>
</evidence>
<feature type="compositionally biased region" description="Basic and acidic residues" evidence="1">
    <location>
        <begin position="12"/>
        <end position="25"/>
    </location>
</feature>
<keyword evidence="3" id="KW-1185">Reference proteome</keyword>
<organism evidence="2 3">
    <name type="scientific">Oryza sativa subsp. indica</name>
    <name type="common">Rice</name>
    <dbReference type="NCBI Taxonomy" id="39946"/>
    <lineage>
        <taxon>Eukaryota</taxon>
        <taxon>Viridiplantae</taxon>
        <taxon>Streptophyta</taxon>
        <taxon>Embryophyta</taxon>
        <taxon>Tracheophyta</taxon>
        <taxon>Spermatophyta</taxon>
        <taxon>Magnoliopsida</taxon>
        <taxon>Liliopsida</taxon>
        <taxon>Poales</taxon>
        <taxon>Poaceae</taxon>
        <taxon>BOP clade</taxon>
        <taxon>Oryzoideae</taxon>
        <taxon>Oryzeae</taxon>
        <taxon>Oryzinae</taxon>
        <taxon>Oryza</taxon>
        <taxon>Oryza sativa</taxon>
    </lineage>
</organism>
<protein>
    <submittedName>
        <fullName evidence="2">Uncharacterized protein</fullName>
    </submittedName>
</protein>
<gene>
    <name evidence="2" type="ORF">OsI_28969</name>
</gene>
<feature type="region of interest" description="Disordered" evidence="1">
    <location>
        <begin position="1"/>
        <end position="31"/>
    </location>
</feature>
<evidence type="ECO:0000256" key="1">
    <source>
        <dbReference type="SAM" id="MobiDB-lite"/>
    </source>
</evidence>
<accession>B8BA28</accession>
<proteinExistence type="predicted"/>
<sequence length="78" mass="8587">MEKRRSAATAEGGRRDAMERPRRAATEGPGWRRCGAAERALVAAREGSAWVWVSPVVWGGGGARRGLGERWRVRVRGE</sequence>
<dbReference type="EMBL" id="CM000133">
    <property type="protein sequence ID" value="EEC83463.1"/>
    <property type="molecule type" value="Genomic_DNA"/>
</dbReference>
<reference evidence="2 3" key="1">
    <citation type="journal article" date="2005" name="PLoS Biol.">
        <title>The genomes of Oryza sativa: a history of duplications.</title>
        <authorList>
            <person name="Yu J."/>
            <person name="Wang J."/>
            <person name="Lin W."/>
            <person name="Li S."/>
            <person name="Li H."/>
            <person name="Zhou J."/>
            <person name="Ni P."/>
            <person name="Dong W."/>
            <person name="Hu S."/>
            <person name="Zeng C."/>
            <person name="Zhang J."/>
            <person name="Zhang Y."/>
            <person name="Li R."/>
            <person name="Xu Z."/>
            <person name="Li S."/>
            <person name="Li X."/>
            <person name="Zheng H."/>
            <person name="Cong L."/>
            <person name="Lin L."/>
            <person name="Yin J."/>
            <person name="Geng J."/>
            <person name="Li G."/>
            <person name="Shi J."/>
            <person name="Liu J."/>
            <person name="Lv H."/>
            <person name="Li J."/>
            <person name="Wang J."/>
            <person name="Deng Y."/>
            <person name="Ran L."/>
            <person name="Shi X."/>
            <person name="Wang X."/>
            <person name="Wu Q."/>
            <person name="Li C."/>
            <person name="Ren X."/>
            <person name="Wang J."/>
            <person name="Wang X."/>
            <person name="Li D."/>
            <person name="Liu D."/>
            <person name="Zhang X."/>
            <person name="Ji Z."/>
            <person name="Zhao W."/>
            <person name="Sun Y."/>
            <person name="Zhang Z."/>
            <person name="Bao J."/>
            <person name="Han Y."/>
            <person name="Dong L."/>
            <person name="Ji J."/>
            <person name="Chen P."/>
            <person name="Wu S."/>
            <person name="Liu J."/>
            <person name="Xiao Y."/>
            <person name="Bu D."/>
            <person name="Tan J."/>
            <person name="Yang L."/>
            <person name="Ye C."/>
            <person name="Zhang J."/>
            <person name="Xu J."/>
            <person name="Zhou Y."/>
            <person name="Yu Y."/>
            <person name="Zhang B."/>
            <person name="Zhuang S."/>
            <person name="Wei H."/>
            <person name="Liu B."/>
            <person name="Lei M."/>
            <person name="Yu H."/>
            <person name="Li Y."/>
            <person name="Xu H."/>
            <person name="Wei S."/>
            <person name="He X."/>
            <person name="Fang L."/>
            <person name="Zhang Z."/>
            <person name="Zhang Y."/>
            <person name="Huang X."/>
            <person name="Su Z."/>
            <person name="Tong W."/>
            <person name="Li J."/>
            <person name="Tong Z."/>
            <person name="Li S."/>
            <person name="Ye J."/>
            <person name="Wang L."/>
            <person name="Fang L."/>
            <person name="Lei T."/>
            <person name="Chen C."/>
            <person name="Chen H."/>
            <person name="Xu Z."/>
            <person name="Li H."/>
            <person name="Huang H."/>
            <person name="Zhang F."/>
            <person name="Xu H."/>
            <person name="Li N."/>
            <person name="Zhao C."/>
            <person name="Li S."/>
            <person name="Dong L."/>
            <person name="Huang Y."/>
            <person name="Li L."/>
            <person name="Xi Y."/>
            <person name="Qi Q."/>
            <person name="Li W."/>
            <person name="Zhang B."/>
            <person name="Hu W."/>
            <person name="Zhang Y."/>
            <person name="Tian X."/>
            <person name="Jiao Y."/>
            <person name="Liang X."/>
            <person name="Jin J."/>
            <person name="Gao L."/>
            <person name="Zheng W."/>
            <person name="Hao B."/>
            <person name="Liu S."/>
            <person name="Wang W."/>
            <person name="Yuan L."/>
            <person name="Cao M."/>
            <person name="McDermott J."/>
            <person name="Samudrala R."/>
            <person name="Wang J."/>
            <person name="Wong G.K."/>
            <person name="Yang H."/>
        </authorList>
    </citation>
    <scope>NUCLEOTIDE SEQUENCE [LARGE SCALE GENOMIC DNA]</scope>
    <source>
        <strain evidence="3">cv. 93-11</strain>
    </source>
</reference>
<dbReference type="HOGENOM" id="CLU_2626356_0_0_1"/>
<dbReference type="Gramene" id="BGIOSGA028537-TA">
    <property type="protein sequence ID" value="BGIOSGA028537-PA"/>
    <property type="gene ID" value="BGIOSGA028537"/>
</dbReference>
<dbReference type="AlphaFoldDB" id="B8BA28"/>